<dbReference type="OrthoDB" id="1909991at2"/>
<name>A0A3S0HKY3_9BACI</name>
<sequence length="137" mass="15868">MKKYSFITIILLGNLMLWGCWNEEKNISLLSQVPITEVTIGNPTAKEILENDSQADIFQWDDIIYETNIDWVNELVLTEGDLVGFIKYNTSNPTDFKNATANILPIGTELYKVNERNDIFIAKYNGEWKYYYQLVEG</sequence>
<evidence type="ECO:0000313" key="1">
    <source>
        <dbReference type="EMBL" id="RTQ95375.1"/>
    </source>
</evidence>
<dbReference type="AlphaFoldDB" id="A0A3S0HKY3"/>
<organism evidence="1 2">
    <name type="scientific">Lysinibacillus telephonicus</name>
    <dbReference type="NCBI Taxonomy" id="1714840"/>
    <lineage>
        <taxon>Bacteria</taxon>
        <taxon>Bacillati</taxon>
        <taxon>Bacillota</taxon>
        <taxon>Bacilli</taxon>
        <taxon>Bacillales</taxon>
        <taxon>Bacillaceae</taxon>
        <taxon>Lysinibacillus</taxon>
    </lineage>
</organism>
<gene>
    <name evidence="1" type="ORF">EKG35_03065</name>
</gene>
<accession>A0A3S0HKY3</accession>
<comment type="caution">
    <text evidence="1">The sequence shown here is derived from an EMBL/GenBank/DDBJ whole genome shotgun (WGS) entry which is preliminary data.</text>
</comment>
<keyword evidence="2" id="KW-1185">Reference proteome</keyword>
<protein>
    <submittedName>
        <fullName evidence="1">Uncharacterized protein</fullName>
    </submittedName>
</protein>
<dbReference type="Proteomes" id="UP000276349">
    <property type="component" value="Unassembled WGS sequence"/>
</dbReference>
<dbReference type="EMBL" id="RXNR01000006">
    <property type="protein sequence ID" value="RTQ95375.1"/>
    <property type="molecule type" value="Genomic_DNA"/>
</dbReference>
<reference evidence="1 2" key="1">
    <citation type="submission" date="2018-12" db="EMBL/GenBank/DDBJ databases">
        <authorList>
            <person name="Yu L."/>
        </authorList>
    </citation>
    <scope>NUCLEOTIDE SEQUENCE [LARGE SCALE GENOMIC DNA]</scope>
    <source>
        <strain evidence="1 2">S5H2222</strain>
    </source>
</reference>
<proteinExistence type="predicted"/>
<dbReference type="RefSeq" id="WP_126292853.1">
    <property type="nucleotide sequence ID" value="NZ_CP155468.1"/>
</dbReference>
<evidence type="ECO:0000313" key="2">
    <source>
        <dbReference type="Proteomes" id="UP000276349"/>
    </source>
</evidence>